<accession>A0A6J5S0I8</accession>
<sequence>MLKLMALALLTMSISGCVTASSNACPHVREYSKATETTAADELKTMDDSSVIKTVMMPDYGTLRAGARACSSN</sequence>
<name>A0A6J5S0I8_9CAUD</name>
<organism evidence="1">
    <name type="scientific">uncultured Caudovirales phage</name>
    <dbReference type="NCBI Taxonomy" id="2100421"/>
    <lineage>
        <taxon>Viruses</taxon>
        <taxon>Duplodnaviria</taxon>
        <taxon>Heunggongvirae</taxon>
        <taxon>Uroviricota</taxon>
        <taxon>Caudoviricetes</taxon>
        <taxon>Peduoviridae</taxon>
        <taxon>Maltschvirus</taxon>
        <taxon>Maltschvirus maltsch</taxon>
    </lineage>
</organism>
<gene>
    <name evidence="1" type="ORF">UFOVP1339_10</name>
</gene>
<reference evidence="1" key="1">
    <citation type="submission" date="2020-05" db="EMBL/GenBank/DDBJ databases">
        <authorList>
            <person name="Chiriac C."/>
            <person name="Salcher M."/>
            <person name="Ghai R."/>
            <person name="Kavagutti S V."/>
        </authorList>
    </citation>
    <scope>NUCLEOTIDE SEQUENCE</scope>
</reference>
<dbReference type="PROSITE" id="PS51257">
    <property type="entry name" value="PROKAR_LIPOPROTEIN"/>
    <property type="match status" value="1"/>
</dbReference>
<protein>
    <recommendedName>
        <fullName evidence="2">Lipoprotein</fullName>
    </recommendedName>
</protein>
<evidence type="ECO:0008006" key="2">
    <source>
        <dbReference type="Google" id="ProtNLM"/>
    </source>
</evidence>
<evidence type="ECO:0000313" key="1">
    <source>
        <dbReference type="EMBL" id="CAB4199771.1"/>
    </source>
</evidence>
<proteinExistence type="predicted"/>
<dbReference type="EMBL" id="LR797300">
    <property type="protein sequence ID" value="CAB4199771.1"/>
    <property type="molecule type" value="Genomic_DNA"/>
</dbReference>